<keyword evidence="1" id="KW-0238">DNA-binding</keyword>
<dbReference type="PROSITE" id="PS51197">
    <property type="entry name" value="HTH_RRF2_2"/>
    <property type="match status" value="1"/>
</dbReference>
<accession>A0A917G1Y3</accession>
<reference evidence="2" key="1">
    <citation type="journal article" date="2014" name="Int. J. Syst. Evol. Microbiol.">
        <title>Complete genome sequence of Corynebacterium casei LMG S-19264T (=DSM 44701T), isolated from a smear-ripened cheese.</title>
        <authorList>
            <consortium name="US DOE Joint Genome Institute (JGI-PGF)"/>
            <person name="Walter F."/>
            <person name="Albersmeier A."/>
            <person name="Kalinowski J."/>
            <person name="Ruckert C."/>
        </authorList>
    </citation>
    <scope>NUCLEOTIDE SEQUENCE</scope>
    <source>
        <strain evidence="2">CCM 7905</strain>
    </source>
</reference>
<dbReference type="InterPro" id="IPR036390">
    <property type="entry name" value="WH_DNA-bd_sf"/>
</dbReference>
<proteinExistence type="predicted"/>
<dbReference type="AlphaFoldDB" id="A0A917G1Y3"/>
<dbReference type="PANTHER" id="PTHR33221">
    <property type="entry name" value="WINGED HELIX-TURN-HELIX TRANSCRIPTIONAL REGULATOR, RRF2 FAMILY"/>
    <property type="match status" value="1"/>
</dbReference>
<comment type="caution">
    <text evidence="2">The sequence shown here is derived from an EMBL/GenBank/DDBJ whole genome shotgun (WGS) entry which is preliminary data.</text>
</comment>
<evidence type="ECO:0000256" key="1">
    <source>
        <dbReference type="ARBA" id="ARBA00023125"/>
    </source>
</evidence>
<dbReference type="GO" id="GO:0003700">
    <property type="term" value="F:DNA-binding transcription factor activity"/>
    <property type="evidence" value="ECO:0007669"/>
    <property type="project" value="TreeGrafter"/>
</dbReference>
<keyword evidence="3" id="KW-1185">Reference proteome</keyword>
<dbReference type="RefSeq" id="WP_188546231.1">
    <property type="nucleotide sequence ID" value="NZ_BMCU01000004.1"/>
</dbReference>
<gene>
    <name evidence="2" type="ORF">GCM10007304_35430</name>
</gene>
<organism evidence="2 3">
    <name type="scientific">Rhodococcoides trifolii</name>
    <dbReference type="NCBI Taxonomy" id="908250"/>
    <lineage>
        <taxon>Bacteria</taxon>
        <taxon>Bacillati</taxon>
        <taxon>Actinomycetota</taxon>
        <taxon>Actinomycetes</taxon>
        <taxon>Mycobacteriales</taxon>
        <taxon>Nocardiaceae</taxon>
        <taxon>Rhodococcoides</taxon>
    </lineage>
</organism>
<dbReference type="EMBL" id="BMCU01000004">
    <property type="protein sequence ID" value="GGG18378.1"/>
    <property type="molecule type" value="Genomic_DNA"/>
</dbReference>
<name>A0A917G1Y3_9NOCA</name>
<dbReference type="GO" id="GO:0005829">
    <property type="term" value="C:cytosol"/>
    <property type="evidence" value="ECO:0007669"/>
    <property type="project" value="TreeGrafter"/>
</dbReference>
<dbReference type="NCBIfam" id="TIGR00738">
    <property type="entry name" value="rrf2_super"/>
    <property type="match status" value="1"/>
</dbReference>
<evidence type="ECO:0000313" key="3">
    <source>
        <dbReference type="Proteomes" id="UP000654257"/>
    </source>
</evidence>
<dbReference type="Proteomes" id="UP000654257">
    <property type="component" value="Unassembled WGS sequence"/>
</dbReference>
<dbReference type="Gene3D" id="1.10.10.10">
    <property type="entry name" value="Winged helix-like DNA-binding domain superfamily/Winged helix DNA-binding domain"/>
    <property type="match status" value="1"/>
</dbReference>
<dbReference type="SUPFAM" id="SSF46785">
    <property type="entry name" value="Winged helix' DNA-binding domain"/>
    <property type="match status" value="1"/>
</dbReference>
<dbReference type="InterPro" id="IPR000944">
    <property type="entry name" value="Tscrpt_reg_Rrf2"/>
</dbReference>
<dbReference type="InterPro" id="IPR036388">
    <property type="entry name" value="WH-like_DNA-bd_sf"/>
</dbReference>
<reference evidence="2" key="2">
    <citation type="submission" date="2020-09" db="EMBL/GenBank/DDBJ databases">
        <authorList>
            <person name="Sun Q."/>
            <person name="Sedlacek I."/>
        </authorList>
    </citation>
    <scope>NUCLEOTIDE SEQUENCE</scope>
    <source>
        <strain evidence="2">CCM 7905</strain>
    </source>
</reference>
<dbReference type="GO" id="GO:0003677">
    <property type="term" value="F:DNA binding"/>
    <property type="evidence" value="ECO:0007669"/>
    <property type="project" value="UniProtKB-KW"/>
</dbReference>
<dbReference type="PANTHER" id="PTHR33221:SF5">
    <property type="entry name" value="HTH-TYPE TRANSCRIPTIONAL REGULATOR ISCR"/>
    <property type="match status" value="1"/>
</dbReference>
<dbReference type="Pfam" id="PF02082">
    <property type="entry name" value="Rrf2"/>
    <property type="match status" value="1"/>
</dbReference>
<protein>
    <submittedName>
        <fullName evidence="2">Rrf2 family transcriptional regulator</fullName>
    </submittedName>
</protein>
<sequence>MHITAKADTAVRALVEMAAHDGAPVKSDALAAAVGETPKTLEVVLADLRRADLVSARRGPDGGYWLTRDASRISIADVIRVIDGPLASVRGRRPEDLTYDAHAAVLQDVWIAVRTNIRAVLERVTIADVAAGAVPPFVRELTDVPGAWQRRR</sequence>
<evidence type="ECO:0000313" key="2">
    <source>
        <dbReference type="EMBL" id="GGG18378.1"/>
    </source>
</evidence>